<dbReference type="PANTHER" id="PTHR46621:SF1">
    <property type="entry name" value="SNRNA-ACTIVATING PROTEIN COMPLEX SUBUNIT 4"/>
    <property type="match status" value="1"/>
</dbReference>
<dbReference type="PROSITE" id="PS51294">
    <property type="entry name" value="HTH_MYB"/>
    <property type="match status" value="1"/>
</dbReference>
<feature type="domain" description="HTH myb-type" evidence="6">
    <location>
        <begin position="160"/>
        <end position="206"/>
    </location>
</feature>
<keyword evidence="3" id="KW-0804">Transcription</keyword>
<evidence type="ECO:0000259" key="6">
    <source>
        <dbReference type="PROSITE" id="PS51294"/>
    </source>
</evidence>
<evidence type="ECO:0000256" key="2">
    <source>
        <dbReference type="ARBA" id="ARBA00023125"/>
    </source>
</evidence>
<dbReference type="PROSITE" id="PS50090">
    <property type="entry name" value="MYB_LIKE"/>
    <property type="match status" value="1"/>
</dbReference>
<dbReference type="GO" id="GO:0000978">
    <property type="term" value="F:RNA polymerase II cis-regulatory region sequence-specific DNA binding"/>
    <property type="evidence" value="ECO:0007669"/>
    <property type="project" value="TreeGrafter"/>
</dbReference>
<dbReference type="InterPro" id="IPR051575">
    <property type="entry name" value="Myb-like_DNA-bd"/>
</dbReference>
<dbReference type="GO" id="GO:0001006">
    <property type="term" value="F:RNA polymerase III type 3 promoter sequence-specific DNA binding"/>
    <property type="evidence" value="ECO:0007669"/>
    <property type="project" value="TreeGrafter"/>
</dbReference>
<organism evidence="7">
    <name type="scientific">Spironucleus salmonicida</name>
    <dbReference type="NCBI Taxonomy" id="348837"/>
    <lineage>
        <taxon>Eukaryota</taxon>
        <taxon>Metamonada</taxon>
        <taxon>Diplomonadida</taxon>
        <taxon>Hexamitidae</taxon>
        <taxon>Hexamitinae</taxon>
        <taxon>Spironucleus</taxon>
    </lineage>
</organism>
<dbReference type="EMBL" id="AUWU02000009">
    <property type="protein sequence ID" value="KAH0569554.1"/>
    <property type="molecule type" value="Genomic_DNA"/>
</dbReference>
<dbReference type="SMART" id="SM00717">
    <property type="entry name" value="SANT"/>
    <property type="match status" value="2"/>
</dbReference>
<feature type="domain" description="Myb-like" evidence="5">
    <location>
        <begin position="160"/>
        <end position="211"/>
    </location>
</feature>
<dbReference type="EMBL" id="KI546155">
    <property type="protein sequence ID" value="EST42754.1"/>
    <property type="molecule type" value="Genomic_DNA"/>
</dbReference>
<protein>
    <submittedName>
        <fullName evidence="7">Myb-like DNA-binding domain-containing protein</fullName>
    </submittedName>
</protein>
<evidence type="ECO:0000313" key="9">
    <source>
        <dbReference type="Proteomes" id="UP000018208"/>
    </source>
</evidence>
<proteinExistence type="predicted"/>
<name>V6LPS5_9EUKA</name>
<dbReference type="PANTHER" id="PTHR46621">
    <property type="entry name" value="SNRNA-ACTIVATING PROTEIN COMPLEX SUBUNIT 4"/>
    <property type="match status" value="1"/>
</dbReference>
<dbReference type="GO" id="GO:0019185">
    <property type="term" value="C:snRNA-activating protein complex"/>
    <property type="evidence" value="ECO:0007669"/>
    <property type="project" value="TreeGrafter"/>
</dbReference>
<dbReference type="Gene3D" id="1.10.10.60">
    <property type="entry name" value="Homeodomain-like"/>
    <property type="match status" value="1"/>
</dbReference>
<evidence type="ECO:0000313" key="8">
    <source>
        <dbReference type="EMBL" id="KAH0569554.1"/>
    </source>
</evidence>
<sequence length="217" mass="25396">MFNNENSQIFLDISFTDIFNSVQPQLDLLPLPSLYSTNSSFSNSLTPTLPPHTTSYEHISLPLCQLPKQLDPIQQYNITPLPLSFPQKKIVFDVKSHKFLTENETIYTFCPDQNDILTLLVASYTRPNWPEIAQILQKQCPFGSKWTAQQCYQHYNRVSRPDLVKGRWSGEEDRKLYIILTKFGSGKFGEVCKNMEGRSDNQIRYRIRKLWPQWWDL</sequence>
<evidence type="ECO:0000256" key="3">
    <source>
        <dbReference type="ARBA" id="ARBA00023163"/>
    </source>
</evidence>
<dbReference type="OrthoDB" id="2143914at2759"/>
<keyword evidence="9" id="KW-1185">Reference proteome</keyword>
<keyword evidence="2 7" id="KW-0238">DNA-binding</keyword>
<gene>
    <name evidence="7" type="ORF">SS50377_17612</name>
    <name evidence="8" type="ORF">SS50377_28508</name>
</gene>
<dbReference type="Pfam" id="PF00249">
    <property type="entry name" value="Myb_DNA-binding"/>
    <property type="match status" value="1"/>
</dbReference>
<dbReference type="GO" id="GO:0042796">
    <property type="term" value="P:snRNA transcription by RNA polymerase III"/>
    <property type="evidence" value="ECO:0007669"/>
    <property type="project" value="TreeGrafter"/>
</dbReference>
<evidence type="ECO:0000313" key="7">
    <source>
        <dbReference type="EMBL" id="EST42754.1"/>
    </source>
</evidence>
<keyword evidence="4" id="KW-0539">Nucleus</keyword>
<dbReference type="SUPFAM" id="SSF46689">
    <property type="entry name" value="Homeodomain-like"/>
    <property type="match status" value="1"/>
</dbReference>
<reference evidence="8" key="2">
    <citation type="submission" date="2020-12" db="EMBL/GenBank/DDBJ databases">
        <title>New Spironucleus salmonicida genome in near-complete chromosomes.</title>
        <authorList>
            <person name="Xu F."/>
            <person name="Kurt Z."/>
            <person name="Jimenez-Gonzalez A."/>
            <person name="Astvaldsson A."/>
            <person name="Andersson J.O."/>
            <person name="Svard S.G."/>
        </authorList>
    </citation>
    <scope>NUCLEOTIDE SEQUENCE</scope>
    <source>
        <strain evidence="8">ATCC 50377</strain>
    </source>
</reference>
<reference evidence="7 8" key="1">
    <citation type="journal article" date="2014" name="PLoS Genet.">
        <title>The Genome of Spironucleus salmonicida Highlights a Fish Pathogen Adapted to Fluctuating Environments.</title>
        <authorList>
            <person name="Xu F."/>
            <person name="Jerlstrom-Hultqvist J."/>
            <person name="Einarsson E."/>
            <person name="Astvaldsson A."/>
            <person name="Svard S.G."/>
            <person name="Andersson J.O."/>
        </authorList>
    </citation>
    <scope>NUCLEOTIDE SEQUENCE</scope>
    <source>
        <strain evidence="8">ATCC 50377</strain>
    </source>
</reference>
<evidence type="ECO:0000256" key="1">
    <source>
        <dbReference type="ARBA" id="ARBA00023015"/>
    </source>
</evidence>
<dbReference type="InterPro" id="IPR009057">
    <property type="entry name" value="Homeodomain-like_sf"/>
</dbReference>
<dbReference type="InterPro" id="IPR001005">
    <property type="entry name" value="SANT/Myb"/>
</dbReference>
<dbReference type="CDD" id="cd00167">
    <property type="entry name" value="SANT"/>
    <property type="match status" value="1"/>
</dbReference>
<dbReference type="AlphaFoldDB" id="V6LPS5"/>
<dbReference type="GO" id="GO:0042795">
    <property type="term" value="P:snRNA transcription by RNA polymerase II"/>
    <property type="evidence" value="ECO:0007669"/>
    <property type="project" value="TreeGrafter"/>
</dbReference>
<dbReference type="InterPro" id="IPR017930">
    <property type="entry name" value="Myb_dom"/>
</dbReference>
<evidence type="ECO:0000259" key="5">
    <source>
        <dbReference type="PROSITE" id="PS50090"/>
    </source>
</evidence>
<keyword evidence="1" id="KW-0805">Transcription regulation</keyword>
<accession>V6LPS5</accession>
<dbReference type="VEuPathDB" id="GiardiaDB:SS50377_28508"/>
<evidence type="ECO:0000256" key="4">
    <source>
        <dbReference type="ARBA" id="ARBA00023242"/>
    </source>
</evidence>
<dbReference type="Proteomes" id="UP000018208">
    <property type="component" value="Unassembled WGS sequence"/>
</dbReference>